<sequence length="90" mass="10142">MLWREIRRRRPLLRLLPLAMGGVWWWAVCRLVDEPERAGSVEGLVVTGGWGLSLLPVHCVPWTRGRRGGTRARGGEGWERPEAGEGDEGR</sequence>
<accession>A0A5N5W7J6</accession>
<dbReference type="Proteomes" id="UP000327000">
    <property type="component" value="Unassembled WGS sequence"/>
</dbReference>
<evidence type="ECO:0000256" key="1">
    <source>
        <dbReference type="SAM" id="MobiDB-lite"/>
    </source>
</evidence>
<name>A0A5N5W7J6_STRMB</name>
<dbReference type="EMBL" id="VOKX01000029">
    <property type="protein sequence ID" value="KAB7844335.1"/>
    <property type="molecule type" value="Genomic_DNA"/>
</dbReference>
<dbReference type="OrthoDB" id="4338253at2"/>
<protein>
    <submittedName>
        <fullName evidence="2">Uncharacterized protein</fullName>
    </submittedName>
</protein>
<feature type="region of interest" description="Disordered" evidence="1">
    <location>
        <begin position="65"/>
        <end position="90"/>
    </location>
</feature>
<organism evidence="2 3">
    <name type="scientific">Streptomyces mobaraensis</name>
    <name type="common">Streptoverticillium mobaraense</name>
    <dbReference type="NCBI Taxonomy" id="35621"/>
    <lineage>
        <taxon>Bacteria</taxon>
        <taxon>Bacillati</taxon>
        <taxon>Actinomycetota</taxon>
        <taxon>Actinomycetes</taxon>
        <taxon>Kitasatosporales</taxon>
        <taxon>Streptomycetaceae</taxon>
        <taxon>Streptomyces</taxon>
    </lineage>
</organism>
<gene>
    <name evidence="2" type="ORF">FRZ00_15615</name>
</gene>
<comment type="caution">
    <text evidence="2">The sequence shown here is derived from an EMBL/GenBank/DDBJ whole genome shotgun (WGS) entry which is preliminary data.</text>
</comment>
<feature type="compositionally biased region" description="Basic and acidic residues" evidence="1">
    <location>
        <begin position="73"/>
        <end position="90"/>
    </location>
</feature>
<proteinExistence type="predicted"/>
<dbReference type="AlphaFoldDB" id="A0A5N5W7J6"/>
<dbReference type="RefSeq" id="WP_152263895.1">
    <property type="nucleotide sequence ID" value="NZ_VOKX01000029.1"/>
</dbReference>
<evidence type="ECO:0000313" key="3">
    <source>
        <dbReference type="Proteomes" id="UP000327000"/>
    </source>
</evidence>
<evidence type="ECO:0000313" key="2">
    <source>
        <dbReference type="EMBL" id="KAB7844335.1"/>
    </source>
</evidence>
<reference evidence="2 3" key="1">
    <citation type="journal article" date="2019" name="Microb. Cell Fact.">
        <title>Exploring novel herbicidin analogues by transcriptional regulator overexpression and MS/MS molecular networking.</title>
        <authorList>
            <person name="Shi Y."/>
            <person name="Gu R."/>
            <person name="Li Y."/>
            <person name="Wang X."/>
            <person name="Ren W."/>
            <person name="Li X."/>
            <person name="Wang L."/>
            <person name="Xie Y."/>
            <person name="Hong B."/>
        </authorList>
    </citation>
    <scope>NUCLEOTIDE SEQUENCE [LARGE SCALE GENOMIC DNA]</scope>
    <source>
        <strain evidence="2 3">US-43</strain>
    </source>
</reference>
<keyword evidence="3" id="KW-1185">Reference proteome</keyword>